<comment type="function">
    <text evidence="7">The UvrABC repair system catalyzes the recognition and processing of DNA lesions. UvrC both incises the 5' and 3' sides of the lesion. The N-terminal half is responsible for the 3' incision and the C-terminal half is responsible for the 5' incision.</text>
</comment>
<dbReference type="InterPro" id="IPR035901">
    <property type="entry name" value="GIY-YIG_endonuc_sf"/>
</dbReference>
<dbReference type="InterPro" id="IPR004791">
    <property type="entry name" value="UvrC"/>
</dbReference>
<dbReference type="PROSITE" id="PS50164">
    <property type="entry name" value="GIY_YIG"/>
    <property type="match status" value="1"/>
</dbReference>
<dbReference type="GO" id="GO:0009381">
    <property type="term" value="F:excinuclease ABC activity"/>
    <property type="evidence" value="ECO:0007669"/>
    <property type="project" value="UniProtKB-UniRule"/>
</dbReference>
<evidence type="ECO:0000256" key="2">
    <source>
        <dbReference type="ARBA" id="ARBA00022763"/>
    </source>
</evidence>
<comment type="subunit">
    <text evidence="7">Interacts with UvrB in an incision complex.</text>
</comment>
<evidence type="ECO:0000256" key="5">
    <source>
        <dbReference type="ARBA" id="ARBA00023204"/>
    </source>
</evidence>
<name>A0A9D1L2N3_9FIRM</name>
<dbReference type="GO" id="GO:0003677">
    <property type="term" value="F:DNA binding"/>
    <property type="evidence" value="ECO:0007669"/>
    <property type="project" value="UniProtKB-UniRule"/>
</dbReference>
<keyword evidence="6 7" id="KW-0742">SOS response</keyword>
<dbReference type="PROSITE" id="PS50165">
    <property type="entry name" value="UVRC"/>
    <property type="match status" value="1"/>
</dbReference>
<dbReference type="NCBIfam" id="NF001824">
    <property type="entry name" value="PRK00558.1-5"/>
    <property type="match status" value="1"/>
</dbReference>
<feature type="domain" description="UvrC family homology region profile" evidence="10">
    <location>
        <begin position="257"/>
        <end position="483"/>
    </location>
</feature>
<reference evidence="11" key="1">
    <citation type="submission" date="2020-10" db="EMBL/GenBank/DDBJ databases">
        <authorList>
            <person name="Gilroy R."/>
        </authorList>
    </citation>
    <scope>NUCLEOTIDE SEQUENCE</scope>
    <source>
        <strain evidence="11">1063</strain>
    </source>
</reference>
<dbReference type="InterPro" id="IPR050066">
    <property type="entry name" value="UvrABC_protein_C"/>
</dbReference>
<dbReference type="SUPFAM" id="SSF82771">
    <property type="entry name" value="GIY-YIG endonuclease"/>
    <property type="match status" value="1"/>
</dbReference>
<reference evidence="11" key="2">
    <citation type="journal article" date="2021" name="PeerJ">
        <title>Extensive microbial diversity within the chicken gut microbiome revealed by metagenomics and culture.</title>
        <authorList>
            <person name="Gilroy R."/>
            <person name="Ravi A."/>
            <person name="Getino M."/>
            <person name="Pursley I."/>
            <person name="Horton D.L."/>
            <person name="Alikhan N.F."/>
            <person name="Baker D."/>
            <person name="Gharbi K."/>
            <person name="Hall N."/>
            <person name="Watson M."/>
            <person name="Adriaenssens E.M."/>
            <person name="Foster-Nyarko E."/>
            <person name="Jarju S."/>
            <person name="Secka A."/>
            <person name="Antonio M."/>
            <person name="Oren A."/>
            <person name="Chaudhuri R.R."/>
            <person name="La Ragione R."/>
            <person name="Hildebrand F."/>
            <person name="Pallen M.J."/>
        </authorList>
    </citation>
    <scope>NUCLEOTIDE SEQUENCE</scope>
    <source>
        <strain evidence="11">1063</strain>
    </source>
</reference>
<dbReference type="AlphaFoldDB" id="A0A9D1L2N3"/>
<keyword evidence="1 7" id="KW-0963">Cytoplasm</keyword>
<comment type="subcellular location">
    <subcellularLocation>
        <location evidence="7">Cytoplasm</location>
    </subcellularLocation>
</comment>
<evidence type="ECO:0000256" key="6">
    <source>
        <dbReference type="ARBA" id="ARBA00023236"/>
    </source>
</evidence>
<dbReference type="InterPro" id="IPR036876">
    <property type="entry name" value="UVR_dom_sf"/>
</dbReference>
<dbReference type="Pfam" id="PF01541">
    <property type="entry name" value="GIY-YIG"/>
    <property type="match status" value="1"/>
</dbReference>
<feature type="domain" description="GIY-YIG" evidence="9">
    <location>
        <begin position="18"/>
        <end position="97"/>
    </location>
</feature>
<sequence length="628" mass="70726">MGYNIPVDFKAKLKDVPENPGVYMMLDEAGEIIYVGKAKRLNARLKQYFYQSGNKTAKVMAMLEHVADFRYIICPSEVDALVTENNLIKKHTPKYNILLKDDKAYPFLRIDMHEDFPTVRLVRKLKNDGAQYFGPYMQSVNVRDITDLIHTAFKVRDCSRDMSKPSRPCLNYHLGRCLAPCAGGVSTEEYKEEIKRVISFLRGNDREVERVLTEKMLAFADEENFEVALNYKHKLKVLDNIVRKQVSALPKDFNLDIFAYETNGVLGAVNMLVVRGGKLVGGENRVFDAADEDIASYIYQFYVKNPPVCDEIITDSAENADALERAVCGLAHRTVRVVEPKQGVRRQLLDLSHSNAHDALEKHGSREERKVLRTEGAVKQLGELLGLPVLPNRIEAYDISHISGTDKVASMAVFEGGEPKKSHYRKFRIKTVEGNNDFACMKEALTRRLMRLKEGKDESFATPPDLILIDGGKGQLAYALEALDECGMRDLEILSLAKREEEVFLGRDPKTPIILPRDSVALQMLQRVRDEAHRFAITYHRTLRGKHMSETVLRNIPEIGKVRADALLREFGSAENVKHADAEKIAALPGFSRALAERILFALGGGEEAALSAEEKEKDAPEDGTENE</sequence>
<keyword evidence="2 7" id="KW-0227">DNA damage</keyword>
<keyword evidence="4 7" id="KW-0267">Excision nuclease</keyword>
<keyword evidence="3 7" id="KW-0228">DNA excision</keyword>
<dbReference type="GO" id="GO:0005737">
    <property type="term" value="C:cytoplasm"/>
    <property type="evidence" value="ECO:0007669"/>
    <property type="project" value="UniProtKB-SubCell"/>
</dbReference>
<evidence type="ECO:0000259" key="10">
    <source>
        <dbReference type="PROSITE" id="PS50165"/>
    </source>
</evidence>
<comment type="similarity">
    <text evidence="7">Belongs to the UvrC family.</text>
</comment>
<dbReference type="InterPro" id="IPR001162">
    <property type="entry name" value="UvrC_RNase_H_dom"/>
</dbReference>
<dbReference type="PANTHER" id="PTHR30562:SF1">
    <property type="entry name" value="UVRABC SYSTEM PROTEIN C"/>
    <property type="match status" value="1"/>
</dbReference>
<dbReference type="GO" id="GO:0009432">
    <property type="term" value="P:SOS response"/>
    <property type="evidence" value="ECO:0007669"/>
    <property type="project" value="UniProtKB-UniRule"/>
</dbReference>
<dbReference type="InterPro" id="IPR038476">
    <property type="entry name" value="UvrC_RNase_H_dom_sf"/>
</dbReference>
<feature type="region of interest" description="Disordered" evidence="8">
    <location>
        <begin position="609"/>
        <end position="628"/>
    </location>
</feature>
<dbReference type="Gene3D" id="1.10.150.20">
    <property type="entry name" value="5' to 3' exonuclease, C-terminal subdomain"/>
    <property type="match status" value="1"/>
</dbReference>
<dbReference type="InterPro" id="IPR010994">
    <property type="entry name" value="RuvA_2-like"/>
</dbReference>
<dbReference type="SUPFAM" id="SSF47781">
    <property type="entry name" value="RuvA domain 2-like"/>
    <property type="match status" value="1"/>
</dbReference>
<evidence type="ECO:0000256" key="8">
    <source>
        <dbReference type="SAM" id="MobiDB-lite"/>
    </source>
</evidence>
<protein>
    <recommendedName>
        <fullName evidence="7">UvrABC system protein C</fullName>
        <shortName evidence="7">Protein UvrC</shortName>
    </recommendedName>
    <alternativeName>
        <fullName evidence="7">Excinuclease ABC subunit C</fullName>
    </alternativeName>
</protein>
<dbReference type="HAMAP" id="MF_00203">
    <property type="entry name" value="UvrC"/>
    <property type="match status" value="1"/>
</dbReference>
<dbReference type="PANTHER" id="PTHR30562">
    <property type="entry name" value="UVRC/OXIDOREDUCTASE"/>
    <property type="match status" value="1"/>
</dbReference>
<dbReference type="SMART" id="SM00465">
    <property type="entry name" value="GIYc"/>
    <property type="match status" value="1"/>
</dbReference>
<dbReference type="Gene3D" id="3.40.1440.10">
    <property type="entry name" value="GIY-YIG endonuclease"/>
    <property type="match status" value="1"/>
</dbReference>
<dbReference type="Pfam" id="PF14520">
    <property type="entry name" value="HHH_5"/>
    <property type="match status" value="1"/>
</dbReference>
<keyword evidence="5 7" id="KW-0234">DNA repair</keyword>
<evidence type="ECO:0000313" key="12">
    <source>
        <dbReference type="Proteomes" id="UP000824088"/>
    </source>
</evidence>
<dbReference type="Proteomes" id="UP000824088">
    <property type="component" value="Unassembled WGS sequence"/>
</dbReference>
<dbReference type="EMBL" id="DVMN01000040">
    <property type="protein sequence ID" value="HIU21053.1"/>
    <property type="molecule type" value="Genomic_DNA"/>
</dbReference>
<dbReference type="InterPro" id="IPR047296">
    <property type="entry name" value="GIY-YIG_UvrC_Cho"/>
</dbReference>
<dbReference type="Pfam" id="PF22920">
    <property type="entry name" value="UvrC_RNaseH"/>
    <property type="match status" value="1"/>
</dbReference>
<dbReference type="InterPro" id="IPR000305">
    <property type="entry name" value="GIY-YIG_endonuc"/>
</dbReference>
<accession>A0A9D1L2N3</accession>
<evidence type="ECO:0000256" key="1">
    <source>
        <dbReference type="ARBA" id="ARBA00022490"/>
    </source>
</evidence>
<proteinExistence type="inferred from homology"/>
<gene>
    <name evidence="7 11" type="primary">uvrC</name>
    <name evidence="11" type="ORF">IAD51_02280</name>
</gene>
<evidence type="ECO:0000256" key="7">
    <source>
        <dbReference type="HAMAP-Rule" id="MF_00203"/>
    </source>
</evidence>
<evidence type="ECO:0000256" key="3">
    <source>
        <dbReference type="ARBA" id="ARBA00022769"/>
    </source>
</evidence>
<dbReference type="GO" id="GO:0009380">
    <property type="term" value="C:excinuclease repair complex"/>
    <property type="evidence" value="ECO:0007669"/>
    <property type="project" value="InterPro"/>
</dbReference>
<dbReference type="GO" id="GO:0006289">
    <property type="term" value="P:nucleotide-excision repair"/>
    <property type="evidence" value="ECO:0007669"/>
    <property type="project" value="UniProtKB-UniRule"/>
</dbReference>
<dbReference type="Pfam" id="PF08459">
    <property type="entry name" value="UvrC_RNaseH_dom"/>
    <property type="match status" value="1"/>
</dbReference>
<comment type="caution">
    <text evidence="11">The sequence shown here is derived from an EMBL/GenBank/DDBJ whole genome shotgun (WGS) entry which is preliminary data.</text>
</comment>
<organism evidence="11 12">
    <name type="scientific">Candidatus Limadaptatus stercorigallinarum</name>
    <dbReference type="NCBI Taxonomy" id="2840845"/>
    <lineage>
        <taxon>Bacteria</taxon>
        <taxon>Bacillati</taxon>
        <taxon>Bacillota</taxon>
        <taxon>Clostridia</taxon>
        <taxon>Eubacteriales</taxon>
        <taxon>Candidatus Limadaptatus</taxon>
    </lineage>
</organism>
<evidence type="ECO:0000313" key="11">
    <source>
        <dbReference type="EMBL" id="HIU21053.1"/>
    </source>
</evidence>
<dbReference type="SUPFAM" id="SSF46600">
    <property type="entry name" value="C-terminal UvrC-binding domain of UvrB"/>
    <property type="match status" value="1"/>
</dbReference>
<dbReference type="Gene3D" id="3.30.420.340">
    <property type="entry name" value="UvrC, RNAse H endonuclease domain"/>
    <property type="match status" value="1"/>
</dbReference>
<dbReference type="NCBIfam" id="TIGR00194">
    <property type="entry name" value="uvrC"/>
    <property type="match status" value="1"/>
</dbReference>
<evidence type="ECO:0000256" key="4">
    <source>
        <dbReference type="ARBA" id="ARBA00022881"/>
    </source>
</evidence>
<evidence type="ECO:0000259" key="9">
    <source>
        <dbReference type="PROSITE" id="PS50164"/>
    </source>
</evidence>
<dbReference type="FunFam" id="3.40.1440.10:FF:000001">
    <property type="entry name" value="UvrABC system protein C"/>
    <property type="match status" value="1"/>
</dbReference>
<dbReference type="CDD" id="cd10434">
    <property type="entry name" value="GIY-YIG_UvrC_Cho"/>
    <property type="match status" value="1"/>
</dbReference>